<feature type="region of interest" description="Disordered" evidence="1">
    <location>
        <begin position="1"/>
        <end position="56"/>
    </location>
</feature>
<comment type="caution">
    <text evidence="2">The sequence shown here is derived from an EMBL/GenBank/DDBJ whole genome shotgun (WGS) entry which is preliminary data.</text>
</comment>
<evidence type="ECO:0000256" key="1">
    <source>
        <dbReference type="SAM" id="MobiDB-lite"/>
    </source>
</evidence>
<gene>
    <name evidence="2" type="ORF">AWC38_SpisGene15830</name>
</gene>
<evidence type="ECO:0000313" key="3">
    <source>
        <dbReference type="Proteomes" id="UP000225706"/>
    </source>
</evidence>
<name>A0A2B4RT48_STYPI</name>
<evidence type="ECO:0000313" key="2">
    <source>
        <dbReference type="EMBL" id="PFX19730.1"/>
    </source>
</evidence>
<feature type="compositionally biased region" description="Acidic residues" evidence="1">
    <location>
        <begin position="14"/>
        <end position="53"/>
    </location>
</feature>
<keyword evidence="3" id="KW-1185">Reference proteome</keyword>
<organism evidence="2 3">
    <name type="scientific">Stylophora pistillata</name>
    <name type="common">Smooth cauliflower coral</name>
    <dbReference type="NCBI Taxonomy" id="50429"/>
    <lineage>
        <taxon>Eukaryota</taxon>
        <taxon>Metazoa</taxon>
        <taxon>Cnidaria</taxon>
        <taxon>Anthozoa</taxon>
        <taxon>Hexacorallia</taxon>
        <taxon>Scleractinia</taxon>
        <taxon>Astrocoeniina</taxon>
        <taxon>Pocilloporidae</taxon>
        <taxon>Stylophora</taxon>
    </lineage>
</organism>
<reference evidence="3" key="1">
    <citation type="journal article" date="2017" name="bioRxiv">
        <title>Comparative analysis of the genomes of Stylophora pistillata and Acropora digitifera provides evidence for extensive differences between species of corals.</title>
        <authorList>
            <person name="Voolstra C.R."/>
            <person name="Li Y."/>
            <person name="Liew Y.J."/>
            <person name="Baumgarten S."/>
            <person name="Zoccola D."/>
            <person name="Flot J.-F."/>
            <person name="Tambutte S."/>
            <person name="Allemand D."/>
            <person name="Aranda M."/>
        </authorList>
    </citation>
    <scope>NUCLEOTIDE SEQUENCE [LARGE SCALE GENOMIC DNA]</scope>
</reference>
<sequence length="101" mass="11202">MIESSRDLDVFGDPLEDKEEKEEESDEDPESADDEDNDDEGDEEDNDDDDVSDTFDTTVLDSTSVFNGHVFADIWSTVIPGCKVSGIFFFKDGAGIFSFSL</sequence>
<dbReference type="EMBL" id="LSMT01000346">
    <property type="protein sequence ID" value="PFX19730.1"/>
    <property type="molecule type" value="Genomic_DNA"/>
</dbReference>
<dbReference type="Proteomes" id="UP000225706">
    <property type="component" value="Unassembled WGS sequence"/>
</dbReference>
<accession>A0A2B4RT48</accession>
<dbReference type="AlphaFoldDB" id="A0A2B4RT48"/>
<proteinExistence type="predicted"/>
<protein>
    <submittedName>
        <fullName evidence="2">Uncharacterized protein</fullName>
    </submittedName>
</protein>